<sequence>MFKIIVNMVIDIKNNCCVLGDISKDIIINSFTWHFISIIFTLIREDGEIEVRISVGNKKRTFDKKNFLLKIYNFNTKN</sequence>
<accession>A0A7R9ETF1</accession>
<gene>
    <name evidence="1" type="ORF">TBIB3V08_LOCUS3029</name>
</gene>
<evidence type="ECO:0000313" key="1">
    <source>
        <dbReference type="EMBL" id="CAD7440528.1"/>
    </source>
</evidence>
<organism evidence="1">
    <name type="scientific">Timema bartmani</name>
    <dbReference type="NCBI Taxonomy" id="61472"/>
    <lineage>
        <taxon>Eukaryota</taxon>
        <taxon>Metazoa</taxon>
        <taxon>Ecdysozoa</taxon>
        <taxon>Arthropoda</taxon>
        <taxon>Hexapoda</taxon>
        <taxon>Insecta</taxon>
        <taxon>Pterygota</taxon>
        <taxon>Neoptera</taxon>
        <taxon>Polyneoptera</taxon>
        <taxon>Phasmatodea</taxon>
        <taxon>Timematodea</taxon>
        <taxon>Timematoidea</taxon>
        <taxon>Timematidae</taxon>
        <taxon>Timema</taxon>
    </lineage>
</organism>
<proteinExistence type="predicted"/>
<protein>
    <submittedName>
        <fullName evidence="1">Uncharacterized protein</fullName>
    </submittedName>
</protein>
<reference evidence="1" key="1">
    <citation type="submission" date="2020-11" db="EMBL/GenBank/DDBJ databases">
        <authorList>
            <person name="Tran Van P."/>
        </authorList>
    </citation>
    <scope>NUCLEOTIDE SEQUENCE</scope>
</reference>
<dbReference type="EMBL" id="OD565011">
    <property type="protein sequence ID" value="CAD7440528.1"/>
    <property type="molecule type" value="Genomic_DNA"/>
</dbReference>
<dbReference type="AlphaFoldDB" id="A0A7R9ETF1"/>
<name>A0A7R9ETF1_9NEOP</name>